<organism evidence="5 6">
    <name type="scientific">Sporothrix schenckii 1099-18</name>
    <dbReference type="NCBI Taxonomy" id="1397361"/>
    <lineage>
        <taxon>Eukaryota</taxon>
        <taxon>Fungi</taxon>
        <taxon>Dikarya</taxon>
        <taxon>Ascomycota</taxon>
        <taxon>Pezizomycotina</taxon>
        <taxon>Sordariomycetes</taxon>
        <taxon>Sordariomycetidae</taxon>
        <taxon>Ophiostomatales</taxon>
        <taxon>Ophiostomataceae</taxon>
        <taxon>Sporothrix</taxon>
    </lineage>
</organism>
<evidence type="ECO:0000256" key="1">
    <source>
        <dbReference type="ARBA" id="ARBA00023186"/>
    </source>
</evidence>
<feature type="region of interest" description="Disordered" evidence="2">
    <location>
        <begin position="69"/>
        <end position="104"/>
    </location>
</feature>
<evidence type="ECO:0000313" key="6">
    <source>
        <dbReference type="Proteomes" id="UP000033710"/>
    </source>
</evidence>
<dbReference type="CDD" id="cd06257">
    <property type="entry name" value="DnaJ"/>
    <property type="match status" value="1"/>
</dbReference>
<name>A0A0F2M1F5_SPOSC</name>
<dbReference type="SMART" id="SM00271">
    <property type="entry name" value="DnaJ"/>
    <property type="match status" value="1"/>
</dbReference>
<dbReference type="InterPro" id="IPR001623">
    <property type="entry name" value="DnaJ_domain"/>
</dbReference>
<evidence type="ECO:0000259" key="4">
    <source>
        <dbReference type="PROSITE" id="PS50076"/>
    </source>
</evidence>
<dbReference type="GO" id="GO:0051082">
    <property type="term" value="F:unfolded protein binding"/>
    <property type="evidence" value="ECO:0007669"/>
    <property type="project" value="TreeGrafter"/>
</dbReference>
<keyword evidence="1" id="KW-0143">Chaperone</keyword>
<dbReference type="RefSeq" id="XP_016586213.1">
    <property type="nucleotide sequence ID" value="XM_016731249.1"/>
</dbReference>
<dbReference type="Pfam" id="PF00226">
    <property type="entry name" value="DnaJ"/>
    <property type="match status" value="1"/>
</dbReference>
<dbReference type="OrthoDB" id="445556at2759"/>
<protein>
    <submittedName>
        <fullName evidence="5">Hsp40 co-chaperone</fullName>
    </submittedName>
</protein>
<accession>A0A0F2M1F5</accession>
<dbReference type="PANTHER" id="PTHR43096">
    <property type="entry name" value="DNAJ HOMOLOG 1, MITOCHONDRIAL-RELATED"/>
    <property type="match status" value="1"/>
</dbReference>
<dbReference type="AlphaFoldDB" id="A0A0F2M1F5"/>
<dbReference type="InterPro" id="IPR036869">
    <property type="entry name" value="J_dom_sf"/>
</dbReference>
<keyword evidence="3" id="KW-0812">Transmembrane</keyword>
<dbReference type="KEGG" id="ssck:SPSK_04442"/>
<dbReference type="Proteomes" id="UP000033710">
    <property type="component" value="Unassembled WGS sequence"/>
</dbReference>
<dbReference type="PROSITE" id="PS50076">
    <property type="entry name" value="DNAJ_2"/>
    <property type="match status" value="1"/>
</dbReference>
<dbReference type="GO" id="GO:0005737">
    <property type="term" value="C:cytoplasm"/>
    <property type="evidence" value="ECO:0007669"/>
    <property type="project" value="TreeGrafter"/>
</dbReference>
<evidence type="ECO:0000256" key="2">
    <source>
        <dbReference type="SAM" id="MobiDB-lite"/>
    </source>
</evidence>
<dbReference type="SUPFAM" id="SSF46565">
    <property type="entry name" value="Chaperone J-domain"/>
    <property type="match status" value="1"/>
</dbReference>
<comment type="caution">
    <text evidence="5">The sequence shown here is derived from an EMBL/GenBank/DDBJ whole genome shotgun (WGS) entry which is preliminary data.</text>
</comment>
<evidence type="ECO:0000313" key="5">
    <source>
        <dbReference type="EMBL" id="KJR83537.1"/>
    </source>
</evidence>
<dbReference type="PANTHER" id="PTHR43096:SF52">
    <property type="entry name" value="DNAJ HOMOLOG 1, MITOCHONDRIAL-RELATED"/>
    <property type="match status" value="1"/>
</dbReference>
<dbReference type="GeneID" id="27666526"/>
<feature type="domain" description="J" evidence="4">
    <location>
        <begin position="105"/>
        <end position="177"/>
    </location>
</feature>
<reference evidence="5 6" key="1">
    <citation type="journal article" date="2014" name="BMC Genomics">
        <title>Comparative genomics of the major fungal agents of human and animal Sporotrichosis: Sporothrix schenckii and Sporothrix brasiliensis.</title>
        <authorList>
            <person name="Teixeira M.M."/>
            <person name="de Almeida L.G."/>
            <person name="Kubitschek-Barreira P."/>
            <person name="Alves F.L."/>
            <person name="Kioshima E.S."/>
            <person name="Abadio A.K."/>
            <person name="Fernandes L."/>
            <person name="Derengowski L.S."/>
            <person name="Ferreira K.S."/>
            <person name="Souza R.C."/>
            <person name="Ruiz J.C."/>
            <person name="de Andrade N.C."/>
            <person name="Paes H.C."/>
            <person name="Nicola A.M."/>
            <person name="Albuquerque P."/>
            <person name="Gerber A.L."/>
            <person name="Martins V.P."/>
            <person name="Peconick L.D."/>
            <person name="Neto A.V."/>
            <person name="Chaucanez C.B."/>
            <person name="Silva P.A."/>
            <person name="Cunha O.L."/>
            <person name="de Oliveira F.F."/>
            <person name="dos Santos T.C."/>
            <person name="Barros A.L."/>
            <person name="Soares M.A."/>
            <person name="de Oliveira L.M."/>
            <person name="Marini M.M."/>
            <person name="Villalobos-Duno H."/>
            <person name="Cunha M.M."/>
            <person name="de Hoog S."/>
            <person name="da Silveira J.F."/>
            <person name="Henrissat B."/>
            <person name="Nino-Vega G.A."/>
            <person name="Cisalpino P.S."/>
            <person name="Mora-Montes H.M."/>
            <person name="Almeida S.R."/>
            <person name="Stajich J.E."/>
            <person name="Lopes-Bezerra L.M."/>
            <person name="Vasconcelos A.T."/>
            <person name="Felipe M.S."/>
        </authorList>
    </citation>
    <scope>NUCLEOTIDE SEQUENCE [LARGE SCALE GENOMIC DNA]</scope>
    <source>
        <strain evidence="5 6">1099-18</strain>
    </source>
</reference>
<sequence>MGACPYCCNARTALTRAPRRTTVAPLARLSRPLSRPVSRRPSVRPDARPIQRTTSTRAYATAIHDDGFLHSDDGHAHGRHRPREHGSDSRGEMAHHTWPASPNPTPYEIFGQHKTAAYQKKRFYALAKQYHPDMHHGTPAHVKGLSPAVRLERYRLIVAANDILSHAGRRRMYDLYGQGWASPRDRDKMKAGGEYDHTWRQRKGSAAYNATWEDWERWRQENGAGPSGDAAGAKQTEQFMSNGGFAVVVLVLVFLGGFGQMTRASSHGASILARRDEHDAAISSTLQSQQAAIAPLSRAGRVDSFLERREGWGTYETAGLLAQSDARRRGS</sequence>
<keyword evidence="3" id="KW-0472">Membrane</keyword>
<evidence type="ECO:0000256" key="3">
    <source>
        <dbReference type="SAM" id="Phobius"/>
    </source>
</evidence>
<proteinExistence type="predicted"/>
<dbReference type="EMBL" id="AXCR01000010">
    <property type="protein sequence ID" value="KJR83537.1"/>
    <property type="molecule type" value="Genomic_DNA"/>
</dbReference>
<keyword evidence="3" id="KW-1133">Transmembrane helix</keyword>
<dbReference type="VEuPathDB" id="FungiDB:SPSK_04442"/>
<feature type="compositionally biased region" description="Basic and acidic residues" evidence="2">
    <location>
        <begin position="84"/>
        <end position="95"/>
    </location>
</feature>
<feature type="transmembrane region" description="Helical" evidence="3">
    <location>
        <begin position="239"/>
        <end position="258"/>
    </location>
</feature>
<dbReference type="GO" id="GO:0042026">
    <property type="term" value="P:protein refolding"/>
    <property type="evidence" value="ECO:0007669"/>
    <property type="project" value="TreeGrafter"/>
</dbReference>
<reference evidence="5 6" key="2">
    <citation type="journal article" date="2015" name="Eukaryot. Cell">
        <title>Asexual propagation of a virulent clone complex in a human and feline outbreak of sporotrichosis.</title>
        <authorList>
            <person name="Teixeira Mde M."/>
            <person name="Rodrigues A.M."/>
            <person name="Tsui C.K."/>
            <person name="de Almeida L.G."/>
            <person name="Van Diepeningen A.D."/>
            <person name="van den Ende B.G."/>
            <person name="Fernandes G.F."/>
            <person name="Kano R."/>
            <person name="Hamelin R.C."/>
            <person name="Lopes-Bezerra L.M."/>
            <person name="Vasconcelos A.T."/>
            <person name="de Hoog S."/>
            <person name="de Camargo Z.P."/>
            <person name="Felipe M.S."/>
        </authorList>
    </citation>
    <scope>NUCLEOTIDE SEQUENCE [LARGE SCALE GENOMIC DNA]</scope>
    <source>
        <strain evidence="5 6">1099-18</strain>
    </source>
</reference>
<dbReference type="Gene3D" id="1.10.287.110">
    <property type="entry name" value="DnaJ domain"/>
    <property type="match status" value="1"/>
</dbReference>
<gene>
    <name evidence="5" type="ORF">SPSK_04442</name>
</gene>